<name>A0A0K0HH51_SALBC</name>
<evidence type="ECO:0000313" key="1">
    <source>
        <dbReference type="EMBL" id="CCC32733.1"/>
    </source>
</evidence>
<dbReference type="AlphaFoldDB" id="A0A0K0HH51"/>
<dbReference type="eggNOG" id="ENOG5032SUB">
    <property type="taxonomic scope" value="Bacteria"/>
</dbReference>
<dbReference type="Proteomes" id="UP000000289">
    <property type="component" value="Chromosome"/>
</dbReference>
<dbReference type="EMBL" id="FR877557">
    <property type="protein sequence ID" value="CCC32733.1"/>
    <property type="molecule type" value="Genomic_DNA"/>
</dbReference>
<dbReference type="KEGG" id="sbg:SBG_3687"/>
<gene>
    <name evidence="1" type="ordered locus">SBG_3687</name>
</gene>
<accession>A0A0K0HH51</accession>
<proteinExistence type="predicted"/>
<sequence>MKPISAGCPAIRAVIPGTTTTDASPGLSKDLVGVANIAYGTSPFGQKSGMLLVTGEKGFNESVCLNMLGQQIPRVFSGKPLYPSVFLTQAAVSEFEKAIENPYKSMSGDIDLEKFSNDHNCGTAVGIVAQQQENLTLDEVTLGEFRKVYITGHGAAGTDVLASGGSVYTAKELVDILVAHNILDQIKDIRLVSCYSADKRRPASFTQEDIEKANRPSGFFEKMLLGARTSFMEKMADEIWRRGYTDVKVSGYHGAGVFYSGDIPFTHLRSTTIPATLTIRRETVRETLESQID</sequence>
<protein>
    <submittedName>
        <fullName evidence="1">Uncharacterized protein</fullName>
    </submittedName>
</protein>
<evidence type="ECO:0000313" key="2">
    <source>
        <dbReference type="Proteomes" id="UP000000289"/>
    </source>
</evidence>
<organism evidence="1 2">
    <name type="scientific">Salmonella bongori (strain ATCC 43975 / DSM 13772 / NCTC 12419)</name>
    <dbReference type="NCBI Taxonomy" id="218493"/>
    <lineage>
        <taxon>Bacteria</taxon>
        <taxon>Pseudomonadati</taxon>
        <taxon>Pseudomonadota</taxon>
        <taxon>Gammaproteobacteria</taxon>
        <taxon>Enterobacterales</taxon>
        <taxon>Enterobacteriaceae</taxon>
        <taxon>Salmonella</taxon>
    </lineage>
</organism>
<reference evidence="1 2" key="1">
    <citation type="journal article" date="2011" name="PLoS Pathog.">
        <title>Salmonella bongori provides insights into the evolution of the Salmonellae.</title>
        <authorList>
            <person name="Fookes M."/>
            <person name="Schroeder G.N."/>
            <person name="Langridge G.C."/>
            <person name="Blondel C.J."/>
            <person name="Mammina C."/>
            <person name="Connor T.R."/>
            <person name="Seth-Smith H."/>
            <person name="Vernikos G.S."/>
            <person name="Robinson K.S."/>
            <person name="Sanders M."/>
            <person name="Petty N.K."/>
            <person name="Kingsley R.A."/>
            <person name="Baumler A.J."/>
            <person name="Nuccio S.P."/>
            <person name="Contreras I."/>
            <person name="Santiviago C.A."/>
            <person name="Maskell D."/>
            <person name="Barrow P."/>
            <person name="Humphrey T."/>
            <person name="Nastasi A."/>
            <person name="Roberts M."/>
            <person name="Frankel G."/>
            <person name="Parkhill J."/>
            <person name="Dougan G."/>
            <person name="Thomson N.R."/>
        </authorList>
    </citation>
    <scope>NUCLEOTIDE SEQUENCE [LARGE SCALE GENOMIC DNA]</scope>
    <source>
        <strain evidence="2">ATCC 43975 / DSM 13772 / NCTC 12419</strain>
    </source>
</reference>